<evidence type="ECO:0000313" key="2">
    <source>
        <dbReference type="Proteomes" id="UP000316213"/>
    </source>
</evidence>
<dbReference type="EMBL" id="SJPM01000001">
    <property type="protein sequence ID" value="TWU03178.1"/>
    <property type="molecule type" value="Genomic_DNA"/>
</dbReference>
<sequence>MESVDNGTIHRTRRFRLESCNACLHNTRDIPLADENPDGRFPTFASKFLVHFWSVDALEYLFRRIKIEAA</sequence>
<evidence type="ECO:0000313" key="1">
    <source>
        <dbReference type="EMBL" id="TWU03178.1"/>
    </source>
</evidence>
<dbReference type="Proteomes" id="UP000316213">
    <property type="component" value="Unassembled WGS sequence"/>
</dbReference>
<dbReference type="AlphaFoldDB" id="A0A5C6AUB6"/>
<proteinExistence type="predicted"/>
<protein>
    <submittedName>
        <fullName evidence="1">Uncharacterized protein</fullName>
    </submittedName>
</protein>
<name>A0A5C6AUB6_9BACT</name>
<organism evidence="1 2">
    <name type="scientific">Neorhodopirellula pilleata</name>
    <dbReference type="NCBI Taxonomy" id="2714738"/>
    <lineage>
        <taxon>Bacteria</taxon>
        <taxon>Pseudomonadati</taxon>
        <taxon>Planctomycetota</taxon>
        <taxon>Planctomycetia</taxon>
        <taxon>Pirellulales</taxon>
        <taxon>Pirellulaceae</taxon>
        <taxon>Neorhodopirellula</taxon>
    </lineage>
</organism>
<reference evidence="1 2" key="1">
    <citation type="submission" date="2019-02" db="EMBL/GenBank/DDBJ databases">
        <title>Deep-cultivation of Planctomycetes and their phenomic and genomic characterization uncovers novel biology.</title>
        <authorList>
            <person name="Wiegand S."/>
            <person name="Jogler M."/>
            <person name="Boedeker C."/>
            <person name="Pinto D."/>
            <person name="Vollmers J."/>
            <person name="Rivas-Marin E."/>
            <person name="Kohn T."/>
            <person name="Peeters S.H."/>
            <person name="Heuer A."/>
            <person name="Rast P."/>
            <person name="Oberbeckmann S."/>
            <person name="Bunk B."/>
            <person name="Jeske O."/>
            <person name="Meyerdierks A."/>
            <person name="Storesund J.E."/>
            <person name="Kallscheuer N."/>
            <person name="Luecker S."/>
            <person name="Lage O.M."/>
            <person name="Pohl T."/>
            <person name="Merkel B.J."/>
            <person name="Hornburger P."/>
            <person name="Mueller R.-W."/>
            <person name="Bruemmer F."/>
            <person name="Labrenz M."/>
            <person name="Spormann A.M."/>
            <person name="Op Den Camp H."/>
            <person name="Overmann J."/>
            <person name="Amann R."/>
            <person name="Jetten M.S.M."/>
            <person name="Mascher T."/>
            <person name="Medema M.H."/>
            <person name="Devos D.P."/>
            <person name="Kaster A.-K."/>
            <person name="Ovreas L."/>
            <person name="Rohde M."/>
            <person name="Galperin M.Y."/>
            <person name="Jogler C."/>
        </authorList>
    </citation>
    <scope>NUCLEOTIDE SEQUENCE [LARGE SCALE GENOMIC DNA]</scope>
    <source>
        <strain evidence="1 2">Pla100</strain>
    </source>
</reference>
<accession>A0A5C6AUB6</accession>
<gene>
    <name evidence="1" type="ORF">Pla100_00960</name>
</gene>
<keyword evidence="2" id="KW-1185">Reference proteome</keyword>
<comment type="caution">
    <text evidence="1">The sequence shown here is derived from an EMBL/GenBank/DDBJ whole genome shotgun (WGS) entry which is preliminary data.</text>
</comment>